<dbReference type="Gene3D" id="3.40.1350.10">
    <property type="match status" value="1"/>
</dbReference>
<dbReference type="InterPro" id="IPR053148">
    <property type="entry name" value="PD-DEXK-like_domain"/>
</dbReference>
<organism evidence="3 4">
    <name type="scientific">Roseofilum acuticapitatum BLCC-M154</name>
    <dbReference type="NCBI Taxonomy" id="3022444"/>
    <lineage>
        <taxon>Bacteria</taxon>
        <taxon>Bacillati</taxon>
        <taxon>Cyanobacteriota</taxon>
        <taxon>Cyanophyceae</taxon>
        <taxon>Desertifilales</taxon>
        <taxon>Desertifilaceae</taxon>
        <taxon>Roseofilum</taxon>
        <taxon>Roseofilum acuticapitatum</taxon>
    </lineage>
</organism>
<feature type="domain" description="YhcG N-terminal" evidence="2">
    <location>
        <begin position="15"/>
        <end position="151"/>
    </location>
</feature>
<evidence type="ECO:0000259" key="1">
    <source>
        <dbReference type="Pfam" id="PF06250"/>
    </source>
</evidence>
<protein>
    <submittedName>
        <fullName evidence="3">PDDEXK nuclease domain-containing protein</fullName>
    </submittedName>
</protein>
<feature type="domain" description="YhcG PDDEXK nuclease" evidence="1">
    <location>
        <begin position="180"/>
        <end position="314"/>
    </location>
</feature>
<dbReference type="Pfam" id="PF06250">
    <property type="entry name" value="YhcG_C"/>
    <property type="match status" value="1"/>
</dbReference>
<dbReference type="EMBL" id="JAQOSP010000133">
    <property type="protein sequence ID" value="MDJ1171925.1"/>
    <property type="molecule type" value="Genomic_DNA"/>
</dbReference>
<dbReference type="InterPro" id="IPR009362">
    <property type="entry name" value="YhcG_C"/>
</dbReference>
<dbReference type="Proteomes" id="UP001235303">
    <property type="component" value="Unassembled WGS sequence"/>
</dbReference>
<dbReference type="PANTHER" id="PTHR30547:SF5">
    <property type="entry name" value="NUCLEASE YHCG-RELATED"/>
    <property type="match status" value="1"/>
</dbReference>
<keyword evidence="4" id="KW-1185">Reference proteome</keyword>
<dbReference type="PANTHER" id="PTHR30547">
    <property type="entry name" value="UNCHARACTERIZED PROTEIN YHCG-RELATED"/>
    <property type="match status" value="1"/>
</dbReference>
<reference evidence="3 4" key="1">
    <citation type="submission" date="2023-01" db="EMBL/GenBank/DDBJ databases">
        <title>Novel diversity within Roseofilum (Cyanobacteria; Desertifilaceae) from marine benthic mats with descriptions of four novel species.</title>
        <authorList>
            <person name="Wang Y."/>
            <person name="Berthold D.E."/>
            <person name="Hu J."/>
            <person name="Lefler F.W."/>
            <person name="Laughinghouse H.D. IV."/>
        </authorList>
    </citation>
    <scope>NUCLEOTIDE SEQUENCE [LARGE SCALE GENOMIC DNA]</scope>
    <source>
        <strain evidence="3 4">BLCC-M154</strain>
    </source>
</reference>
<gene>
    <name evidence="3" type="ORF">PMG71_21065</name>
</gene>
<evidence type="ECO:0000313" key="3">
    <source>
        <dbReference type="EMBL" id="MDJ1171925.1"/>
    </source>
</evidence>
<accession>A0ABT7AYI2</accession>
<evidence type="ECO:0000313" key="4">
    <source>
        <dbReference type="Proteomes" id="UP001235303"/>
    </source>
</evidence>
<comment type="caution">
    <text evidence="3">The sequence shown here is derived from an EMBL/GenBank/DDBJ whole genome shotgun (WGS) entry which is preliminary data.</text>
</comment>
<dbReference type="RefSeq" id="WP_283755679.1">
    <property type="nucleotide sequence ID" value="NZ_JAQOSP010000133.1"/>
</dbReference>
<dbReference type="Pfam" id="PF17761">
    <property type="entry name" value="DUF1016_N"/>
    <property type="match status" value="1"/>
</dbReference>
<name>A0ABT7AYI2_9CYAN</name>
<dbReference type="InterPro" id="IPR011856">
    <property type="entry name" value="tRNA_endonuc-like_dom_sf"/>
</dbReference>
<sequence>MSEIQPTPENSLFSEVKALIDTAKQRVATTVNAELTLLYWQIGHRIYTQILNQDRATYGKQIISTLSQQLTQTYGKGWSKRQLWQCVQFAETFPDLEKVNTLCAELSWSHLRTLTSIDDDLKRDFYIELAQLETWSVRQLRERIDSMLYERTALSRKPEETIRHDLDQLRETKAVSPDLLLKDPYILDFLQLNDRYLEKDLEDAILRDLEQFLLELGAGFTFVARQKKLQIDNDDFYIDLLFYNRKLKRLIAIDLKLGNFKAEYKGQMELYLRWLAKYEQEPDENTPLGIILCAGKKQEQIELLELDKSGIHVADPSTSLRVKYLTVLPPKDVLQSKLQQAITNARKRLTVEDEPQ</sequence>
<evidence type="ECO:0000259" key="2">
    <source>
        <dbReference type="Pfam" id="PF17761"/>
    </source>
</evidence>
<dbReference type="InterPro" id="IPR041527">
    <property type="entry name" value="YhcG_N"/>
</dbReference>
<proteinExistence type="predicted"/>